<dbReference type="EMBL" id="KV878217">
    <property type="protein sequence ID" value="OJJ30489.1"/>
    <property type="molecule type" value="Genomic_DNA"/>
</dbReference>
<dbReference type="GeneID" id="63744918"/>
<gene>
    <name evidence="2" type="ORF">ASPWEDRAFT_121344</name>
</gene>
<dbReference type="InterPro" id="IPR017927">
    <property type="entry name" value="FAD-bd_FR_type"/>
</dbReference>
<dbReference type="RefSeq" id="XP_040684166.1">
    <property type="nucleotide sequence ID" value="XM_040829070.1"/>
</dbReference>
<dbReference type="Gene3D" id="2.30.110.10">
    <property type="entry name" value="Electron Transport, Fmn-binding Protein, Chain A"/>
    <property type="match status" value="1"/>
</dbReference>
<dbReference type="InterPro" id="IPR012349">
    <property type="entry name" value="Split_barrel_FMN-bd"/>
</dbReference>
<sequence>MPSIVAGVPWHEGEQKIQKLLRVPPQDNPTVPYFSPGAKFLLGRSPLLALGTVDKEGRPWSTIWGGKEGFAGPTTESTIGIRTPVDIKYDPVAGSLLPVSVQDETTEDIEKMVSGLAIDFETRKRVKLWGKKIAGSRSPAGQDLDTDGGADSAQLTIKIDASLGNCPKYLNKKHIVPAVPDPKLISSSPQLSPGAIDLLSHADCLFISSYGTVDMDTNIRGGPPGFIRVASNEPSGAVVVYPEYSGNRLYQTLGNLQTTPLAGFVIPDFETGNALYATGRAEVLVGKDAAAILPRSNVAVKMTLTAARYVEKSLSFRGIAGQPSPYNPSVRYLTTEKASPAVAESSVTATLIKKEELTPTIDRFRFRISDPANIGAWTPGQYATFSFFDEMYMGYSHMQDDDPLSLNDDFVRTFTVSSYPGRGLSAAEFEITVKKHGNVTSYLFRVSERAGIEVPLKGFGGSFQIEDQNGQDILPFVAGGIGITPLIAQLPDIDISRLRLIWNLSIRDVGLVFDTFKRFPHLPSSTTLFITGSDPHGKEAETVEALTSSGANFERRRMEARDLDLSLADVWYLCAGSSLKTAVLNWLTGKRVVYEDFNY</sequence>
<dbReference type="AlphaFoldDB" id="A0A1L9R6F0"/>
<protein>
    <recommendedName>
        <fullName evidence="1">FAD-binding FR-type domain-containing protein</fullName>
    </recommendedName>
</protein>
<proteinExistence type="predicted"/>
<dbReference type="InterPro" id="IPR017938">
    <property type="entry name" value="Riboflavin_synthase-like_b-brl"/>
</dbReference>
<dbReference type="GO" id="GO:0016491">
    <property type="term" value="F:oxidoreductase activity"/>
    <property type="evidence" value="ECO:0007669"/>
    <property type="project" value="InterPro"/>
</dbReference>
<name>A0A1L9R6F0_ASPWE</name>
<keyword evidence="3" id="KW-1185">Reference proteome</keyword>
<organism evidence="2 3">
    <name type="scientific">Aspergillus wentii DTO 134E9</name>
    <dbReference type="NCBI Taxonomy" id="1073089"/>
    <lineage>
        <taxon>Eukaryota</taxon>
        <taxon>Fungi</taxon>
        <taxon>Dikarya</taxon>
        <taxon>Ascomycota</taxon>
        <taxon>Pezizomycotina</taxon>
        <taxon>Eurotiomycetes</taxon>
        <taxon>Eurotiomycetidae</taxon>
        <taxon>Eurotiales</taxon>
        <taxon>Aspergillaceae</taxon>
        <taxon>Aspergillus</taxon>
        <taxon>Aspergillus subgen. Cremei</taxon>
    </lineage>
</organism>
<reference evidence="3" key="1">
    <citation type="journal article" date="2017" name="Genome Biol.">
        <title>Comparative genomics reveals high biological diversity and specific adaptations in the industrially and medically important fungal genus Aspergillus.</title>
        <authorList>
            <person name="de Vries R.P."/>
            <person name="Riley R."/>
            <person name="Wiebenga A."/>
            <person name="Aguilar-Osorio G."/>
            <person name="Amillis S."/>
            <person name="Uchima C.A."/>
            <person name="Anderluh G."/>
            <person name="Asadollahi M."/>
            <person name="Askin M."/>
            <person name="Barry K."/>
            <person name="Battaglia E."/>
            <person name="Bayram O."/>
            <person name="Benocci T."/>
            <person name="Braus-Stromeyer S.A."/>
            <person name="Caldana C."/>
            <person name="Canovas D."/>
            <person name="Cerqueira G.C."/>
            <person name="Chen F."/>
            <person name="Chen W."/>
            <person name="Choi C."/>
            <person name="Clum A."/>
            <person name="Dos Santos R.A."/>
            <person name="Damasio A.R."/>
            <person name="Diallinas G."/>
            <person name="Emri T."/>
            <person name="Fekete E."/>
            <person name="Flipphi M."/>
            <person name="Freyberg S."/>
            <person name="Gallo A."/>
            <person name="Gournas C."/>
            <person name="Habgood R."/>
            <person name="Hainaut M."/>
            <person name="Harispe M.L."/>
            <person name="Henrissat B."/>
            <person name="Hilden K.S."/>
            <person name="Hope R."/>
            <person name="Hossain A."/>
            <person name="Karabika E."/>
            <person name="Karaffa L."/>
            <person name="Karanyi Z."/>
            <person name="Krasevec N."/>
            <person name="Kuo A."/>
            <person name="Kusch H."/>
            <person name="LaButti K."/>
            <person name="Lagendijk E.L."/>
            <person name="Lapidus A."/>
            <person name="Levasseur A."/>
            <person name="Lindquist E."/>
            <person name="Lipzen A."/>
            <person name="Logrieco A.F."/>
            <person name="MacCabe A."/>
            <person name="Maekelae M.R."/>
            <person name="Malavazi I."/>
            <person name="Melin P."/>
            <person name="Meyer V."/>
            <person name="Mielnichuk N."/>
            <person name="Miskei M."/>
            <person name="Molnar A.P."/>
            <person name="Mule G."/>
            <person name="Ngan C.Y."/>
            <person name="Orejas M."/>
            <person name="Orosz E."/>
            <person name="Ouedraogo J.P."/>
            <person name="Overkamp K.M."/>
            <person name="Park H.-S."/>
            <person name="Perrone G."/>
            <person name="Piumi F."/>
            <person name="Punt P.J."/>
            <person name="Ram A.F."/>
            <person name="Ramon A."/>
            <person name="Rauscher S."/>
            <person name="Record E."/>
            <person name="Riano-Pachon D.M."/>
            <person name="Robert V."/>
            <person name="Roehrig J."/>
            <person name="Ruller R."/>
            <person name="Salamov A."/>
            <person name="Salih N.S."/>
            <person name="Samson R.A."/>
            <person name="Sandor E."/>
            <person name="Sanguinetti M."/>
            <person name="Schuetze T."/>
            <person name="Sepcic K."/>
            <person name="Shelest E."/>
            <person name="Sherlock G."/>
            <person name="Sophianopoulou V."/>
            <person name="Squina F.M."/>
            <person name="Sun H."/>
            <person name="Susca A."/>
            <person name="Todd R.B."/>
            <person name="Tsang A."/>
            <person name="Unkles S.E."/>
            <person name="van de Wiele N."/>
            <person name="van Rossen-Uffink D."/>
            <person name="Oliveira J.V."/>
            <person name="Vesth T.C."/>
            <person name="Visser J."/>
            <person name="Yu J.-H."/>
            <person name="Zhou M."/>
            <person name="Andersen M.R."/>
            <person name="Archer D.B."/>
            <person name="Baker S.E."/>
            <person name="Benoit I."/>
            <person name="Brakhage A.A."/>
            <person name="Braus G.H."/>
            <person name="Fischer R."/>
            <person name="Frisvad J.C."/>
            <person name="Goldman G.H."/>
            <person name="Houbraken J."/>
            <person name="Oakley B."/>
            <person name="Pocsi I."/>
            <person name="Scazzocchio C."/>
            <person name="Seiboth B."/>
            <person name="vanKuyk P.A."/>
            <person name="Wortman J."/>
            <person name="Dyer P.S."/>
            <person name="Grigoriev I.V."/>
        </authorList>
    </citation>
    <scope>NUCLEOTIDE SEQUENCE [LARGE SCALE GENOMIC DNA]</scope>
    <source>
        <strain evidence="3">DTO 134E9</strain>
    </source>
</reference>
<dbReference type="VEuPathDB" id="FungiDB:ASPWEDRAFT_121344"/>
<dbReference type="Gene3D" id="2.40.30.10">
    <property type="entry name" value="Translation factors"/>
    <property type="match status" value="1"/>
</dbReference>
<dbReference type="SUPFAM" id="SSF63380">
    <property type="entry name" value="Riboflavin synthase domain-like"/>
    <property type="match status" value="1"/>
</dbReference>
<dbReference type="STRING" id="1073089.A0A1L9R6F0"/>
<dbReference type="PANTHER" id="PTHR42815:SF2">
    <property type="entry name" value="FAD-BINDING, PUTATIVE (AFU_ORTHOLOGUE AFUA_6G07600)-RELATED"/>
    <property type="match status" value="1"/>
</dbReference>
<evidence type="ECO:0000259" key="1">
    <source>
        <dbReference type="PROSITE" id="PS51384"/>
    </source>
</evidence>
<evidence type="ECO:0000313" key="2">
    <source>
        <dbReference type="EMBL" id="OJJ30489.1"/>
    </source>
</evidence>
<evidence type="ECO:0000313" key="3">
    <source>
        <dbReference type="Proteomes" id="UP000184383"/>
    </source>
</evidence>
<feature type="domain" description="FAD-binding FR-type" evidence="1">
    <location>
        <begin position="344"/>
        <end position="466"/>
    </location>
</feature>
<dbReference type="Proteomes" id="UP000184383">
    <property type="component" value="Unassembled WGS sequence"/>
</dbReference>
<dbReference type="OrthoDB" id="436496at2759"/>
<dbReference type="CDD" id="cd06197">
    <property type="entry name" value="FNR_like_2"/>
    <property type="match status" value="1"/>
</dbReference>
<dbReference type="PANTHER" id="PTHR42815">
    <property type="entry name" value="FAD-BINDING, PUTATIVE (AFU_ORTHOLOGUE AFUA_6G07600)-RELATED"/>
    <property type="match status" value="1"/>
</dbReference>
<dbReference type="PROSITE" id="PS51384">
    <property type="entry name" value="FAD_FR"/>
    <property type="match status" value="1"/>
</dbReference>
<accession>A0A1L9R6F0</accession>